<evidence type="ECO:0000313" key="3">
    <source>
        <dbReference type="Proteomes" id="UP000240572"/>
    </source>
</evidence>
<dbReference type="OrthoDB" id="676461at2"/>
<evidence type="ECO:0008006" key="4">
    <source>
        <dbReference type="Google" id="ProtNLM"/>
    </source>
</evidence>
<gene>
    <name evidence="2" type="ORF">B0I18_10319</name>
</gene>
<sequence length="69" mass="7535">MKRTVIVTAILAATGLLGASCNKDYDCVCRVNGTETNRYSVREKTKNAAEDECNKKQSSLGVTYQCAIE</sequence>
<evidence type="ECO:0000313" key="2">
    <source>
        <dbReference type="EMBL" id="PSK92443.1"/>
    </source>
</evidence>
<keyword evidence="3" id="KW-1185">Reference proteome</keyword>
<proteinExistence type="predicted"/>
<dbReference type="AlphaFoldDB" id="A0A2P8D5E7"/>
<dbReference type="Proteomes" id="UP000240572">
    <property type="component" value="Unassembled WGS sequence"/>
</dbReference>
<dbReference type="EMBL" id="PYGD01000003">
    <property type="protein sequence ID" value="PSK92443.1"/>
    <property type="molecule type" value="Genomic_DNA"/>
</dbReference>
<comment type="caution">
    <text evidence="2">The sequence shown here is derived from an EMBL/GenBank/DDBJ whole genome shotgun (WGS) entry which is preliminary data.</text>
</comment>
<protein>
    <recommendedName>
        <fullName evidence="4">Lipoprotein</fullName>
    </recommendedName>
</protein>
<feature type="signal peptide" evidence="1">
    <location>
        <begin position="1"/>
        <end position="19"/>
    </location>
</feature>
<evidence type="ECO:0000256" key="1">
    <source>
        <dbReference type="SAM" id="SignalP"/>
    </source>
</evidence>
<keyword evidence="1" id="KW-0732">Signal</keyword>
<dbReference type="RefSeq" id="WP_106522636.1">
    <property type="nucleotide sequence ID" value="NZ_PYGD01000003.1"/>
</dbReference>
<dbReference type="PROSITE" id="PS51257">
    <property type="entry name" value="PROKAR_LIPOPROTEIN"/>
    <property type="match status" value="1"/>
</dbReference>
<accession>A0A2P8D5E7</accession>
<reference evidence="2 3" key="1">
    <citation type="submission" date="2018-03" db="EMBL/GenBank/DDBJ databases">
        <title>Genomic Encyclopedia of Type Strains, Phase III (KMG-III): the genomes of soil and plant-associated and newly described type strains.</title>
        <authorList>
            <person name="Whitman W."/>
        </authorList>
    </citation>
    <scope>NUCLEOTIDE SEQUENCE [LARGE SCALE GENOMIC DNA]</scope>
    <source>
        <strain evidence="2 3">CGMCC 1.12700</strain>
    </source>
</reference>
<feature type="chain" id="PRO_5015153374" description="Lipoprotein" evidence="1">
    <location>
        <begin position="20"/>
        <end position="69"/>
    </location>
</feature>
<organism evidence="2 3">
    <name type="scientific">Taibaiella chishuiensis</name>
    <dbReference type="NCBI Taxonomy" id="1434707"/>
    <lineage>
        <taxon>Bacteria</taxon>
        <taxon>Pseudomonadati</taxon>
        <taxon>Bacteroidota</taxon>
        <taxon>Chitinophagia</taxon>
        <taxon>Chitinophagales</taxon>
        <taxon>Chitinophagaceae</taxon>
        <taxon>Taibaiella</taxon>
    </lineage>
</organism>
<name>A0A2P8D5E7_9BACT</name>